<reference evidence="2 3" key="2">
    <citation type="submission" date="2018-11" db="EMBL/GenBank/DDBJ databases">
        <authorList>
            <consortium name="Pathogen Informatics"/>
        </authorList>
    </citation>
    <scope>NUCLEOTIDE SEQUENCE [LARGE SCALE GENOMIC DNA]</scope>
</reference>
<dbReference type="EMBL" id="UYYF01004350">
    <property type="protein sequence ID" value="VDN02873.1"/>
    <property type="molecule type" value="Genomic_DNA"/>
</dbReference>
<proteinExistence type="predicted"/>
<evidence type="ECO:0000313" key="3">
    <source>
        <dbReference type="Proteomes" id="UP000276776"/>
    </source>
</evidence>
<evidence type="ECO:0000313" key="2">
    <source>
        <dbReference type="EMBL" id="VDN02873.1"/>
    </source>
</evidence>
<reference evidence="4" key="1">
    <citation type="submission" date="2017-02" db="UniProtKB">
        <authorList>
            <consortium name="WormBaseParasite"/>
        </authorList>
    </citation>
    <scope>IDENTIFICATION</scope>
</reference>
<feature type="region of interest" description="Disordered" evidence="1">
    <location>
        <begin position="1"/>
        <end position="28"/>
    </location>
</feature>
<dbReference type="WBParaSite" id="TCLT_0000561901-mRNA-1">
    <property type="protein sequence ID" value="TCLT_0000561901-mRNA-1"/>
    <property type="gene ID" value="TCLT_0000561901"/>
</dbReference>
<keyword evidence="3" id="KW-1185">Reference proteome</keyword>
<accession>A0A0N5CYT2</accession>
<evidence type="ECO:0000256" key="1">
    <source>
        <dbReference type="SAM" id="MobiDB-lite"/>
    </source>
</evidence>
<gene>
    <name evidence="2" type="ORF">TCLT_LOCUS5608</name>
</gene>
<evidence type="ECO:0000313" key="4">
    <source>
        <dbReference type="WBParaSite" id="TCLT_0000561901-mRNA-1"/>
    </source>
</evidence>
<name>A0A0N5CYT2_THECL</name>
<dbReference type="AlphaFoldDB" id="A0A0N5CYT2"/>
<dbReference type="OrthoDB" id="5867769at2759"/>
<sequence length="104" mass="10712">MHAIRDSTESDQTVIQTVPPPPSSTATRSVLSSCEDQALITTGVEVPSTGGLLSVNPALIDPAIDPSASFSDQGEFELPPPMSELSSAVADAAASRNTSIGFRI</sequence>
<dbReference type="Proteomes" id="UP000276776">
    <property type="component" value="Unassembled WGS sequence"/>
</dbReference>
<dbReference type="OMA" id="QSKCKEF"/>
<organism evidence="4">
    <name type="scientific">Thelazia callipaeda</name>
    <name type="common">Oriental eyeworm</name>
    <name type="synonym">Parasitic nematode</name>
    <dbReference type="NCBI Taxonomy" id="103827"/>
    <lineage>
        <taxon>Eukaryota</taxon>
        <taxon>Metazoa</taxon>
        <taxon>Ecdysozoa</taxon>
        <taxon>Nematoda</taxon>
        <taxon>Chromadorea</taxon>
        <taxon>Rhabditida</taxon>
        <taxon>Spirurina</taxon>
        <taxon>Spiruromorpha</taxon>
        <taxon>Thelazioidea</taxon>
        <taxon>Thelaziidae</taxon>
        <taxon>Thelazia</taxon>
    </lineage>
</organism>
<protein>
    <submittedName>
        <fullName evidence="2 4">Uncharacterized protein</fullName>
    </submittedName>
</protein>